<sequence length="836" mass="92882">MSRRSDKMAGRKSVPHQPSLQQQQQDDSLFNRNSFQSLDSSTRLTANPHAFAGAVLNPKHARELTPKTVLRITHTLGLHALENARHDVQNDDEEESQPQEPKELSVQYTVWITEAWRCLMWAEPSAALFWEMATMYYTLHTAARSIEMEEAEEEEDHGWGIQRTLSQTIPPILSCESSQSLDSTEEKKKKGDSPQNSPQKKSQNKNANNNKASAASAKELPVWLIGMFLLLHCEEESFWRNVSGEDEQRFDALMAKQNATSGIGEIFGTDLSKFLNKINSRSQHYHHDHLHCSAYLLRHLRKFMLLACVPSSAEALDAVYDLALSECVHDAEYEVRRHGASRNNPYSTMDPDELVRRHEDEHQEIGTKVKMTNEELERLNLVFQAPHGGSIDDPPLFIADILQSQGVPTSGGVYVGDAESEIRRHLERELNGNNSLEDGDNVEDALTGIKKLSIGEKGESKSYVDGEEEDYNKELSYIQVRGSTILLKPNNHTDGTHKKNTNPLSGSATNSRLHDVYVTGCSDSHMYLLQPFEHATIAACSNCTIVVGAGAGLLHVVDCERTTITAAARRVLVSNCYDVTLNIFTPSPSLLVGDNRNVKFAPYNTYYDGLREDLLATGLAAGVVSPDNNEMVSDPLYGPTLQCASNKWKQPVELSTLSDLLQAQSLVPPRSSSPTPGSESSTDDAMKTPSLVPASEFQVLLVPYISEAAKERRARQEMAAEEMTVQTSGSFEDSASIASGASKVGNGIGSMYCHNLADVLQLSPFRLPTEYEKRAVKKTDQIKILQAAMQNLTEEQQAKLEEELNSGFRDWLVTSGNLRQVLDLVHLDRKENIQTS</sequence>
<feature type="compositionally biased region" description="Low complexity" evidence="3">
    <location>
        <begin position="19"/>
        <end position="28"/>
    </location>
</feature>
<dbReference type="EMBL" id="BLLK01000058">
    <property type="protein sequence ID" value="GFH57481.1"/>
    <property type="molecule type" value="Genomic_DNA"/>
</dbReference>
<evidence type="ECO:0000313" key="5">
    <source>
        <dbReference type="EMBL" id="GFH57481.1"/>
    </source>
</evidence>
<gene>
    <name evidence="5" type="ORF">CTEN210_13957</name>
</gene>
<dbReference type="Pfam" id="PF07986">
    <property type="entry name" value="TBCC"/>
    <property type="match status" value="1"/>
</dbReference>
<keyword evidence="2" id="KW-0175">Coiled coil</keyword>
<reference evidence="5 6" key="1">
    <citation type="journal article" date="2021" name="Sci. Rep.">
        <title>The genome of the diatom Chaetoceros tenuissimus carries an ancient integrated fragment of an extant virus.</title>
        <authorList>
            <person name="Hongo Y."/>
            <person name="Kimura K."/>
            <person name="Takaki Y."/>
            <person name="Yoshida Y."/>
            <person name="Baba S."/>
            <person name="Kobayashi G."/>
            <person name="Nagasaki K."/>
            <person name="Hano T."/>
            <person name="Tomaru Y."/>
        </authorList>
    </citation>
    <scope>NUCLEOTIDE SEQUENCE [LARGE SCALE GENOMIC DNA]</scope>
    <source>
        <strain evidence="5 6">NIES-3715</strain>
    </source>
</reference>
<feature type="compositionally biased region" description="Low complexity" evidence="3">
    <location>
        <begin position="193"/>
        <end position="213"/>
    </location>
</feature>
<evidence type="ECO:0000256" key="1">
    <source>
        <dbReference type="ARBA" id="ARBA00008848"/>
    </source>
</evidence>
<dbReference type="PANTHER" id="PTHR16052:SF0">
    <property type="entry name" value="TBCC DOMAIN-CONTAINING PROTEIN 1"/>
    <property type="match status" value="1"/>
</dbReference>
<dbReference type="InterPro" id="IPR039589">
    <property type="entry name" value="TBCC1"/>
</dbReference>
<dbReference type="Gene3D" id="2.160.20.70">
    <property type="match status" value="1"/>
</dbReference>
<comment type="similarity">
    <text evidence="1">Belongs to the TBCC family.</text>
</comment>
<dbReference type="PROSITE" id="PS51329">
    <property type="entry name" value="C_CAP_COFACTOR_C"/>
    <property type="match status" value="1"/>
</dbReference>
<accession>A0AAD3HBS9</accession>
<dbReference type="Proteomes" id="UP001054902">
    <property type="component" value="Unassembled WGS sequence"/>
</dbReference>
<keyword evidence="6" id="KW-1185">Reference proteome</keyword>
<proteinExistence type="inferred from homology"/>
<dbReference type="InterPro" id="IPR017901">
    <property type="entry name" value="C-CAP_CF_C-like"/>
</dbReference>
<feature type="region of interest" description="Disordered" evidence="3">
    <location>
        <begin position="1"/>
        <end position="34"/>
    </location>
</feature>
<feature type="domain" description="C-CAP/cofactor C-like" evidence="4">
    <location>
        <begin position="489"/>
        <end position="619"/>
    </location>
</feature>
<evidence type="ECO:0000256" key="2">
    <source>
        <dbReference type="SAM" id="Coils"/>
    </source>
</evidence>
<dbReference type="AlphaFoldDB" id="A0AAD3HBS9"/>
<dbReference type="InterPro" id="IPR012945">
    <property type="entry name" value="Tubulin-bd_cofactor_C_dom"/>
</dbReference>
<organism evidence="5 6">
    <name type="scientific">Chaetoceros tenuissimus</name>
    <dbReference type="NCBI Taxonomy" id="426638"/>
    <lineage>
        <taxon>Eukaryota</taxon>
        <taxon>Sar</taxon>
        <taxon>Stramenopiles</taxon>
        <taxon>Ochrophyta</taxon>
        <taxon>Bacillariophyta</taxon>
        <taxon>Coscinodiscophyceae</taxon>
        <taxon>Chaetocerotophycidae</taxon>
        <taxon>Chaetocerotales</taxon>
        <taxon>Chaetocerotaceae</taxon>
        <taxon>Chaetoceros</taxon>
    </lineage>
</organism>
<comment type="caution">
    <text evidence="5">The sequence shown here is derived from an EMBL/GenBank/DDBJ whole genome shotgun (WGS) entry which is preliminary data.</text>
</comment>
<feature type="coiled-coil region" evidence="2">
    <location>
        <begin position="775"/>
        <end position="805"/>
    </location>
</feature>
<name>A0AAD3HBS9_9STRA</name>
<dbReference type="InterPro" id="IPR016098">
    <property type="entry name" value="CAP/MinC_C"/>
</dbReference>
<protein>
    <recommendedName>
        <fullName evidence="4">C-CAP/cofactor C-like domain-containing protein</fullName>
    </recommendedName>
</protein>
<evidence type="ECO:0000313" key="6">
    <source>
        <dbReference type="Proteomes" id="UP001054902"/>
    </source>
</evidence>
<evidence type="ECO:0000256" key="3">
    <source>
        <dbReference type="SAM" id="MobiDB-lite"/>
    </source>
</evidence>
<dbReference type="PANTHER" id="PTHR16052">
    <property type="entry name" value="TBCC DOMAIN-CONTAINING PROTEIN 1"/>
    <property type="match status" value="1"/>
</dbReference>
<feature type="compositionally biased region" description="Low complexity" evidence="3">
    <location>
        <begin position="668"/>
        <end position="680"/>
    </location>
</feature>
<feature type="region of interest" description="Disordered" evidence="3">
    <location>
        <begin position="177"/>
        <end position="213"/>
    </location>
</feature>
<feature type="region of interest" description="Disordered" evidence="3">
    <location>
        <begin position="666"/>
        <end position="688"/>
    </location>
</feature>
<evidence type="ECO:0000259" key="4">
    <source>
        <dbReference type="PROSITE" id="PS51329"/>
    </source>
</evidence>